<dbReference type="STRING" id="97972.A0A2V1D6N4"/>
<organism evidence="2 3">
    <name type="scientific">Periconia macrospinosa</name>
    <dbReference type="NCBI Taxonomy" id="97972"/>
    <lineage>
        <taxon>Eukaryota</taxon>
        <taxon>Fungi</taxon>
        <taxon>Dikarya</taxon>
        <taxon>Ascomycota</taxon>
        <taxon>Pezizomycotina</taxon>
        <taxon>Dothideomycetes</taxon>
        <taxon>Pleosporomycetidae</taxon>
        <taxon>Pleosporales</taxon>
        <taxon>Massarineae</taxon>
        <taxon>Periconiaceae</taxon>
        <taxon>Periconia</taxon>
    </lineage>
</organism>
<dbReference type="OrthoDB" id="61900at2759"/>
<dbReference type="Proteomes" id="UP000244855">
    <property type="component" value="Unassembled WGS sequence"/>
</dbReference>
<accession>A0A2V1D6N4</accession>
<gene>
    <name evidence="2" type="ORF">DM02DRAFT_732948</name>
</gene>
<feature type="domain" description="DUF7708" evidence="1">
    <location>
        <begin position="98"/>
        <end position="242"/>
    </location>
</feature>
<dbReference type="Pfam" id="PF24809">
    <property type="entry name" value="DUF7708"/>
    <property type="match status" value="1"/>
</dbReference>
<keyword evidence="3" id="KW-1185">Reference proteome</keyword>
<dbReference type="InterPro" id="IPR056125">
    <property type="entry name" value="DUF7708"/>
</dbReference>
<proteinExistence type="predicted"/>
<reference evidence="2 3" key="1">
    <citation type="journal article" date="2018" name="Sci. Rep.">
        <title>Comparative genomics provides insights into the lifestyle and reveals functional heterogeneity of dark septate endophytic fungi.</title>
        <authorList>
            <person name="Knapp D.G."/>
            <person name="Nemeth J.B."/>
            <person name="Barry K."/>
            <person name="Hainaut M."/>
            <person name="Henrissat B."/>
            <person name="Johnson J."/>
            <person name="Kuo A."/>
            <person name="Lim J.H.P."/>
            <person name="Lipzen A."/>
            <person name="Nolan M."/>
            <person name="Ohm R.A."/>
            <person name="Tamas L."/>
            <person name="Grigoriev I.V."/>
            <person name="Spatafora J.W."/>
            <person name="Nagy L.G."/>
            <person name="Kovacs G.M."/>
        </authorList>
    </citation>
    <scope>NUCLEOTIDE SEQUENCE [LARGE SCALE GENOMIC DNA]</scope>
    <source>
        <strain evidence="2 3">DSE2036</strain>
    </source>
</reference>
<sequence length="548" mass="62745">MPTSQRTEEILSRTVCHAKLLLRSTITPQDYDTLFPSSSNPTVPTVPTHSILDVQRCLDEARASYEVRVGNASDPWRSVAPTTIGEPTSKGKAKVRVWLANLSETITHYGNIFDVLAQHHPEYVSLAWGTFKLLFVAIRNHTETASKLSKSISITADLLPQHSLLLILYPTPQMQVSVARLYAYILNFFVSALRWYKDSRAMHALKSIFQPWDLKFKEQYEAIASEAKQVRRLADIALKAELRDTRLDVREGTKQMEMVRREVCELRAQNQQLQDLFVSRFGMMENSMSMMYQDLRVDLRSQRTTLNRVHLTQMLSLPLWNAFPTSGESLQYCRSMRNRHRDRVPLALPDVQRLESWAAQSNSAILLIDTYIPTAAKTFMVDLIDLILDNGMPVAWALRFPDYLDQHMVATDIIRTLVLQAMQLGAENLLQGSFPVTVEQLQEAASLRDWIAILRRVLSVMQHLFITLDADLLAHATAHERSLALEMLDMLRSDLTCNVKIVLSISSVSRGYVEELEASNACLKIQTGGSDWRRSRKRNCRRERFRRR</sequence>
<evidence type="ECO:0000313" key="2">
    <source>
        <dbReference type="EMBL" id="PVH93721.1"/>
    </source>
</evidence>
<evidence type="ECO:0000259" key="1">
    <source>
        <dbReference type="Pfam" id="PF24809"/>
    </source>
</evidence>
<dbReference type="AlphaFoldDB" id="A0A2V1D6N4"/>
<protein>
    <recommendedName>
        <fullName evidence="1">DUF7708 domain-containing protein</fullName>
    </recommendedName>
</protein>
<evidence type="ECO:0000313" key="3">
    <source>
        <dbReference type="Proteomes" id="UP000244855"/>
    </source>
</evidence>
<dbReference type="EMBL" id="KZ805572">
    <property type="protein sequence ID" value="PVH93721.1"/>
    <property type="molecule type" value="Genomic_DNA"/>
</dbReference>
<name>A0A2V1D6N4_9PLEO</name>